<dbReference type="AlphaFoldDB" id="A0A328XNF7"/>
<reference evidence="1 2" key="1">
    <citation type="submission" date="2018-06" db="EMBL/GenBank/DDBJ databases">
        <title>Comparative analysis of microorganisms from saline springs in Andes Mountain Range, Colombia.</title>
        <authorList>
            <person name="Rubin E."/>
        </authorList>
    </citation>
    <scope>NUCLEOTIDE SEQUENCE [LARGE SCALE GENOMIC DNA]</scope>
    <source>
        <strain evidence="1 2">USBA-857</strain>
    </source>
</reference>
<accession>A0A328XNF7</accession>
<evidence type="ECO:0000313" key="2">
    <source>
        <dbReference type="Proteomes" id="UP000249700"/>
    </source>
</evidence>
<evidence type="ECO:0000313" key="1">
    <source>
        <dbReference type="EMBL" id="RAR56804.1"/>
    </source>
</evidence>
<dbReference type="Proteomes" id="UP000249700">
    <property type="component" value="Unassembled WGS sequence"/>
</dbReference>
<dbReference type="OrthoDB" id="248828at2"/>
<organism evidence="1 2">
    <name type="scientific">Onishia taeanensis</name>
    <dbReference type="NCBI Taxonomy" id="284577"/>
    <lineage>
        <taxon>Bacteria</taxon>
        <taxon>Pseudomonadati</taxon>
        <taxon>Pseudomonadota</taxon>
        <taxon>Gammaproteobacteria</taxon>
        <taxon>Oceanospirillales</taxon>
        <taxon>Halomonadaceae</taxon>
        <taxon>Onishia</taxon>
    </lineage>
</organism>
<sequence>MVETFSVLDAPVTLKSDLASEFPLYLYVLEGSKAVLYSDSISDLLSDLRIRKPLKICSEGVSFLLQSGVVPPPKTVFEGVYVIGIGDEAHLSARSNQVDVFFSHNYPFLNRYRPPVGSMDPDFDTVLEMLATATSSRLDHGRDSYLFHSAGKDSNTIALALAEAGWQDKVSLITHKSKGSSDESELSARIAKRLGFKHKVLKEVEVLSHSGQQEATSYFKDTLLPCTDTVSMAYPLYLQQLPGLRGSNIIDGGGNDSYMMIPPTKKEKFFLSFSKLMQYGASARGQLRSESVAMPLTRTPAEWCGANGFSYSDSKKIFPSSVDVLDYWRGASRVKSELDDVDFKTSVLAPVVASELHIRKVRIFAEAVGSRLVLPFSNEKCARYFSKMPESYLFDKKSSRNKLILRDLLKDRLSLDSDKIGKMGFSYDSRSFVINNWEWMQSHIYACDVWDKAGVDEVIPRLRISMYGKGWSAGAAGRLLYRIFLLSIFFNTR</sequence>
<dbReference type="RefSeq" id="WP_112056519.1">
    <property type="nucleotide sequence ID" value="NZ_QLSX01000019.1"/>
</dbReference>
<protein>
    <submittedName>
        <fullName evidence="1">Asparagine synthase (Glutamine-hydrolysing)</fullName>
    </submittedName>
</protein>
<proteinExistence type="predicted"/>
<comment type="caution">
    <text evidence="1">The sequence shown here is derived from an EMBL/GenBank/DDBJ whole genome shotgun (WGS) entry which is preliminary data.</text>
</comment>
<dbReference type="InterPro" id="IPR014729">
    <property type="entry name" value="Rossmann-like_a/b/a_fold"/>
</dbReference>
<name>A0A328XNF7_9GAMM</name>
<dbReference type="SUPFAM" id="SSF52402">
    <property type="entry name" value="Adenine nucleotide alpha hydrolases-like"/>
    <property type="match status" value="1"/>
</dbReference>
<dbReference type="EMBL" id="QLSX01000019">
    <property type="protein sequence ID" value="RAR56804.1"/>
    <property type="molecule type" value="Genomic_DNA"/>
</dbReference>
<dbReference type="Gene3D" id="3.40.50.620">
    <property type="entry name" value="HUPs"/>
    <property type="match status" value="1"/>
</dbReference>
<gene>
    <name evidence="1" type="ORF">BCL93_1196</name>
</gene>